<proteinExistence type="predicted"/>
<feature type="compositionally biased region" description="Polar residues" evidence="1">
    <location>
        <begin position="69"/>
        <end position="89"/>
    </location>
</feature>
<feature type="non-terminal residue" evidence="2">
    <location>
        <position position="89"/>
    </location>
</feature>
<protein>
    <submittedName>
        <fullName evidence="2">Rep protein</fullName>
    </submittedName>
</protein>
<sequence>LQWLEYSANKLFPPTPEIYQPTFTEADLQCHEDLQQWNLEGLEPGSPHSISVDQQGPGRQHGQDHWDDTTTGMGQSTSASTMNMPPITS</sequence>
<dbReference type="EMBL" id="GU256540">
    <property type="protein sequence ID" value="ADR30022.1"/>
    <property type="molecule type" value="Genomic_DNA"/>
</dbReference>
<accession>E5DEA2</accession>
<evidence type="ECO:0000313" key="2">
    <source>
        <dbReference type="EMBL" id="ADR30022.1"/>
    </source>
</evidence>
<feature type="non-terminal residue" evidence="2">
    <location>
        <position position="1"/>
    </location>
</feature>
<organism evidence="2">
    <name type="scientific">Tobacco yellow dwarf virus-B</name>
    <dbReference type="NCBI Taxonomy" id="887824"/>
    <lineage>
        <taxon>Viruses</taxon>
        <taxon>Monodnaviria</taxon>
        <taxon>Shotokuvirae</taxon>
        <taxon>Cressdnaviricota</taxon>
        <taxon>Repensiviricetes</taxon>
        <taxon>Geplafuvirales</taxon>
        <taxon>Geminiviridae</taxon>
        <taxon>Mastrevirus</taxon>
        <taxon>Mastrevirus tabaci</taxon>
        <taxon>Tobacco yellow dwarf virus</taxon>
    </lineage>
</organism>
<feature type="region of interest" description="Disordered" evidence="1">
    <location>
        <begin position="40"/>
        <end position="89"/>
    </location>
</feature>
<evidence type="ECO:0000256" key="1">
    <source>
        <dbReference type="SAM" id="MobiDB-lite"/>
    </source>
</evidence>
<name>E5DEA2_9GEMI</name>
<reference evidence="2" key="1">
    <citation type="journal article" date="2010" name="Arch. Virol.">
        <title>Two novel mastreviruses from chickpea (Cicer arietinum) in Australia.</title>
        <authorList>
            <person name="Thomas J.E."/>
            <person name="Parry J.N."/>
            <person name="Schwinghamer M.W."/>
            <person name="Dann E.K."/>
        </authorList>
    </citation>
    <scope>NUCLEOTIDE SEQUENCE</scope>
    <source>
        <strain evidence="2">3693A</strain>
    </source>
</reference>